<proteinExistence type="inferred from homology"/>
<keyword evidence="4 5" id="KW-0408">Iron</keyword>
<comment type="caution">
    <text evidence="7">The sequence shown here is derived from an EMBL/GenBank/DDBJ whole genome shotgun (WGS) entry which is preliminary data.</text>
</comment>
<name>A0A5J4Z1B3_PORPP</name>
<dbReference type="OMA" id="KVWHQRR"/>
<dbReference type="PRINTS" id="PR00465">
    <property type="entry name" value="EP450IV"/>
</dbReference>
<evidence type="ECO:0000313" key="8">
    <source>
        <dbReference type="Proteomes" id="UP000324585"/>
    </source>
</evidence>
<keyword evidence="6" id="KW-0503">Monooxygenase</keyword>
<dbReference type="InterPro" id="IPR001128">
    <property type="entry name" value="Cyt_P450"/>
</dbReference>
<evidence type="ECO:0000256" key="4">
    <source>
        <dbReference type="ARBA" id="ARBA00023004"/>
    </source>
</evidence>
<keyword evidence="6" id="KW-0560">Oxidoreductase</keyword>
<dbReference type="InterPro" id="IPR036396">
    <property type="entry name" value="Cyt_P450_sf"/>
</dbReference>
<dbReference type="PRINTS" id="PR00385">
    <property type="entry name" value="P450"/>
</dbReference>
<dbReference type="GO" id="GO:0004497">
    <property type="term" value="F:monooxygenase activity"/>
    <property type="evidence" value="ECO:0007669"/>
    <property type="project" value="UniProtKB-KW"/>
</dbReference>
<dbReference type="PANTHER" id="PTHR24305:SF166">
    <property type="entry name" value="CYTOCHROME P450 12A4, MITOCHONDRIAL-RELATED"/>
    <property type="match status" value="1"/>
</dbReference>
<dbReference type="GO" id="GO:0005506">
    <property type="term" value="F:iron ion binding"/>
    <property type="evidence" value="ECO:0007669"/>
    <property type="project" value="InterPro"/>
</dbReference>
<keyword evidence="3 5" id="KW-0479">Metal-binding</keyword>
<keyword evidence="5 6" id="KW-0349">Heme</keyword>
<dbReference type="OrthoDB" id="1470350at2759"/>
<comment type="similarity">
    <text evidence="2 6">Belongs to the cytochrome P450 family.</text>
</comment>
<evidence type="ECO:0000256" key="1">
    <source>
        <dbReference type="ARBA" id="ARBA00001971"/>
    </source>
</evidence>
<reference evidence="8" key="1">
    <citation type="journal article" date="2019" name="Nat. Commun.">
        <title>Expansion of phycobilisome linker gene families in mesophilic red algae.</title>
        <authorList>
            <person name="Lee J."/>
            <person name="Kim D."/>
            <person name="Bhattacharya D."/>
            <person name="Yoon H.S."/>
        </authorList>
    </citation>
    <scope>NUCLEOTIDE SEQUENCE [LARGE SCALE GENOMIC DNA]</scope>
    <source>
        <strain evidence="8">CCMP 1328</strain>
    </source>
</reference>
<dbReference type="Gene3D" id="1.10.630.10">
    <property type="entry name" value="Cytochrome P450"/>
    <property type="match status" value="1"/>
</dbReference>
<protein>
    <submittedName>
        <fullName evidence="7">Cytochrome P450 3A6</fullName>
    </submittedName>
</protein>
<evidence type="ECO:0000256" key="6">
    <source>
        <dbReference type="RuleBase" id="RU000461"/>
    </source>
</evidence>
<dbReference type="Pfam" id="PF00067">
    <property type="entry name" value="p450"/>
    <property type="match status" value="1"/>
</dbReference>
<dbReference type="InterPro" id="IPR002403">
    <property type="entry name" value="Cyt_P450_E_grp-IV"/>
</dbReference>
<feature type="binding site" description="axial binding residue" evidence="5">
    <location>
        <position position="485"/>
    </location>
    <ligand>
        <name>heme</name>
        <dbReference type="ChEBI" id="CHEBI:30413"/>
    </ligand>
    <ligandPart>
        <name>Fe</name>
        <dbReference type="ChEBI" id="CHEBI:18248"/>
    </ligandPart>
</feature>
<dbReference type="InterPro" id="IPR017972">
    <property type="entry name" value="Cyt_P450_CS"/>
</dbReference>
<dbReference type="PANTHER" id="PTHR24305">
    <property type="entry name" value="CYTOCHROME P450"/>
    <property type="match status" value="1"/>
</dbReference>
<keyword evidence="8" id="KW-1185">Reference proteome</keyword>
<gene>
    <name evidence="7" type="ORF">FVE85_0443</name>
</gene>
<dbReference type="PROSITE" id="PS00086">
    <property type="entry name" value="CYTOCHROME_P450"/>
    <property type="match status" value="1"/>
</dbReference>
<dbReference type="GO" id="GO:0020037">
    <property type="term" value="F:heme binding"/>
    <property type="evidence" value="ECO:0007669"/>
    <property type="project" value="InterPro"/>
</dbReference>
<organism evidence="7 8">
    <name type="scientific">Porphyridium purpureum</name>
    <name type="common">Red alga</name>
    <name type="synonym">Porphyridium cruentum</name>
    <dbReference type="NCBI Taxonomy" id="35688"/>
    <lineage>
        <taxon>Eukaryota</taxon>
        <taxon>Rhodophyta</taxon>
        <taxon>Bangiophyceae</taxon>
        <taxon>Porphyridiales</taxon>
        <taxon>Porphyridiaceae</taxon>
        <taxon>Porphyridium</taxon>
    </lineage>
</organism>
<dbReference type="AlphaFoldDB" id="A0A5J4Z1B3"/>
<evidence type="ECO:0000256" key="5">
    <source>
        <dbReference type="PIRSR" id="PIRSR602403-1"/>
    </source>
</evidence>
<dbReference type="GO" id="GO:0016705">
    <property type="term" value="F:oxidoreductase activity, acting on paired donors, with incorporation or reduction of molecular oxygen"/>
    <property type="evidence" value="ECO:0007669"/>
    <property type="project" value="InterPro"/>
</dbReference>
<evidence type="ECO:0000313" key="7">
    <source>
        <dbReference type="EMBL" id="KAA8496714.1"/>
    </source>
</evidence>
<evidence type="ECO:0000256" key="3">
    <source>
        <dbReference type="ARBA" id="ARBA00022723"/>
    </source>
</evidence>
<dbReference type="EMBL" id="VRMN01000002">
    <property type="protein sequence ID" value="KAA8496714.1"/>
    <property type="molecule type" value="Genomic_DNA"/>
</dbReference>
<dbReference type="InterPro" id="IPR050121">
    <property type="entry name" value="Cytochrome_P450_monoxygenase"/>
</dbReference>
<dbReference type="SUPFAM" id="SSF48264">
    <property type="entry name" value="Cytochrome P450"/>
    <property type="match status" value="1"/>
</dbReference>
<evidence type="ECO:0000256" key="2">
    <source>
        <dbReference type="ARBA" id="ARBA00010617"/>
    </source>
</evidence>
<comment type="cofactor">
    <cofactor evidence="1 5">
        <name>heme</name>
        <dbReference type="ChEBI" id="CHEBI:30413"/>
    </cofactor>
</comment>
<accession>A0A5J4Z1B3</accession>
<dbReference type="Proteomes" id="UP000324585">
    <property type="component" value="Unassembled WGS sequence"/>
</dbReference>
<sequence>MSDRYMFVGNSYGHGRLVNAGHALGRAQVCVDRATRAVPYAAGRGCGVVCSSSLEQQVPTKPTVELEKFAVDTTINVFHVLSFVKDNYAWFKQMAARFGDEAGVFVSLKSLNAQDFLILFDLAMYYQITTGPNRASYPDRMPGAFIREYVQKNAPLGRGLVFSRGEYWSEHRKIAASVFRTGIVENSLPNSIDKKLDQLLRHMEANGKLNGDRIDTFDVFQRIALDAVGEVALGWDFDACGEGDKYADFMHEMLGATWTLEVLGLPIYRLPFKVGPVKTYEVARAKCLDIILSLMEEEKKRIRAGEGPSTSYLSRLLEAGQSNAFLFDDEAVVADCMDLMIAGHDTTANSLVAAAHLIATHTDIAEKLTAEVADVMQGRCNVSFQDVQKMTYLDCFVKESLRLYPAASLTSRLSVKDEVLVGIDGKRYFLPKGKMITMPNILYATSAKYWSEPFVVRPERFAPGGEYERMPLKAWVPFGAGPHVCIGQHFALLEMKLILAGILARGCRFTDPQVPDLDPVFGITVSFPKGKFMRVVR</sequence>